<evidence type="ECO:0000256" key="12">
    <source>
        <dbReference type="SAM" id="MobiDB-lite"/>
    </source>
</evidence>
<evidence type="ECO:0000313" key="15">
    <source>
        <dbReference type="Proteomes" id="UP001220324"/>
    </source>
</evidence>
<evidence type="ECO:0000256" key="10">
    <source>
        <dbReference type="ARBA" id="ARBA00023136"/>
    </source>
</evidence>
<comment type="caution">
    <text evidence="14">The sequence shown here is derived from an EMBL/GenBank/DDBJ whole genome shotgun (WGS) entry which is preliminary data.</text>
</comment>
<feature type="region of interest" description="Disordered" evidence="12">
    <location>
        <begin position="1"/>
        <end position="86"/>
    </location>
</feature>
<dbReference type="InterPro" id="IPR001841">
    <property type="entry name" value="Znf_RING"/>
</dbReference>
<evidence type="ECO:0000256" key="4">
    <source>
        <dbReference type="ARBA" id="ARBA00022692"/>
    </source>
</evidence>
<keyword evidence="9" id="KW-1133">Transmembrane helix</keyword>
<sequence>MLRRSKRFQPKKAGSPPSALREDAPQMQGGYGNNTDARTRPPSDSLLSVDNGSETLQRASESGRERCQKRVPQARESLQMGDWSGARRSMPDARRLWKPEFDFPLTVLTLIYLENRETAQVSMWANQAVFAVQARDWCGARYQVKRAQQLWRPGLVIGRPSFIPFQLQLQCLDTNEVPLVEIEAVLCFHGGEWMWARIHMAAAQGLWYPSFNVSRPCFISAEMTHMNINELFMMANQARGSLRRREWLMVRRLMLRSQELWRPTLNMERPDFSPSETRNVKLYEILLLAIKARRLLQGGFVFRAEAAMCNARYLWHWELGIPQPDFNENETNQISRWKINLLGKRARCLLQQQEYAAVAEVMSQAQLCWRGECDVPIPAFSIEEQNQIQTVCSSVRLLARGTLGADLSVDCAICCDTLPGAVSCLVGPCKHSFHESCITTWLRDNSTCPMCRISWF</sequence>
<dbReference type="InterPro" id="IPR013083">
    <property type="entry name" value="Znf_RING/FYVE/PHD"/>
</dbReference>
<evidence type="ECO:0000256" key="11">
    <source>
        <dbReference type="PROSITE-ProRule" id="PRU00175"/>
    </source>
</evidence>
<keyword evidence="15" id="KW-1185">Reference proteome</keyword>
<dbReference type="Pfam" id="PF13639">
    <property type="entry name" value="zf-RING_2"/>
    <property type="match status" value="1"/>
</dbReference>
<evidence type="ECO:0000256" key="6">
    <source>
        <dbReference type="ARBA" id="ARBA00022771"/>
    </source>
</evidence>
<comment type="subcellular location">
    <subcellularLocation>
        <location evidence="1">Membrane</location>
        <topology evidence="1">Single-pass membrane protein</topology>
    </subcellularLocation>
</comment>
<accession>A0AAD6G9G8</accession>
<keyword evidence="4" id="KW-0812">Transmembrane</keyword>
<dbReference type="SUPFAM" id="SSF57850">
    <property type="entry name" value="RING/U-box"/>
    <property type="match status" value="1"/>
</dbReference>
<proteinExistence type="predicted"/>
<dbReference type="PANTHER" id="PTHR45768">
    <property type="entry name" value="E3 UBIQUITIN-PROTEIN LIGASE RNF13-LIKE"/>
    <property type="match status" value="1"/>
</dbReference>
<keyword evidence="8" id="KW-0862">Zinc</keyword>
<evidence type="ECO:0000256" key="3">
    <source>
        <dbReference type="ARBA" id="ARBA00022679"/>
    </source>
</evidence>
<keyword evidence="10" id="KW-0472">Membrane</keyword>
<dbReference type="Gene3D" id="3.30.40.10">
    <property type="entry name" value="Zinc/RING finger domain, C3HC4 (zinc finger)"/>
    <property type="match status" value="1"/>
</dbReference>
<dbReference type="PANTHER" id="PTHR45768:SF18">
    <property type="entry name" value="RING-H2 FINGER PROTEIN ATL47-RELATED"/>
    <property type="match status" value="1"/>
</dbReference>
<protein>
    <recommendedName>
        <fullName evidence="13">RING-type domain-containing protein</fullName>
    </recommendedName>
</protein>
<dbReference type="GO" id="GO:0016020">
    <property type="term" value="C:membrane"/>
    <property type="evidence" value="ECO:0007669"/>
    <property type="project" value="UniProtKB-SubCell"/>
</dbReference>
<dbReference type="SMART" id="SM00184">
    <property type="entry name" value="RING"/>
    <property type="match status" value="1"/>
</dbReference>
<evidence type="ECO:0000256" key="2">
    <source>
        <dbReference type="ARBA" id="ARBA00004906"/>
    </source>
</evidence>
<organism evidence="14 15">
    <name type="scientific">Penicillium frequentans</name>
    <dbReference type="NCBI Taxonomy" id="3151616"/>
    <lineage>
        <taxon>Eukaryota</taxon>
        <taxon>Fungi</taxon>
        <taxon>Dikarya</taxon>
        <taxon>Ascomycota</taxon>
        <taxon>Pezizomycotina</taxon>
        <taxon>Eurotiomycetes</taxon>
        <taxon>Eurotiomycetidae</taxon>
        <taxon>Eurotiales</taxon>
        <taxon>Aspergillaceae</taxon>
        <taxon>Penicillium</taxon>
    </lineage>
</organism>
<dbReference type="GO" id="GO:0008270">
    <property type="term" value="F:zinc ion binding"/>
    <property type="evidence" value="ECO:0007669"/>
    <property type="project" value="UniProtKB-KW"/>
</dbReference>
<feature type="domain" description="RING-type" evidence="13">
    <location>
        <begin position="411"/>
        <end position="452"/>
    </location>
</feature>
<name>A0AAD6G9G8_9EURO</name>
<evidence type="ECO:0000256" key="7">
    <source>
        <dbReference type="ARBA" id="ARBA00022786"/>
    </source>
</evidence>
<dbReference type="EMBL" id="JAQIZZ010000012">
    <property type="protein sequence ID" value="KAJ5522865.1"/>
    <property type="molecule type" value="Genomic_DNA"/>
</dbReference>
<keyword evidence="3" id="KW-0808">Transferase</keyword>
<comment type="pathway">
    <text evidence="2">Protein modification; protein ubiquitination.</text>
</comment>
<evidence type="ECO:0000256" key="5">
    <source>
        <dbReference type="ARBA" id="ARBA00022723"/>
    </source>
</evidence>
<gene>
    <name evidence="14" type="ORF">N7494_013295</name>
</gene>
<feature type="compositionally biased region" description="Polar residues" evidence="12">
    <location>
        <begin position="45"/>
        <end position="60"/>
    </location>
</feature>
<keyword evidence="5" id="KW-0479">Metal-binding</keyword>
<dbReference type="GO" id="GO:0016740">
    <property type="term" value="F:transferase activity"/>
    <property type="evidence" value="ECO:0007669"/>
    <property type="project" value="UniProtKB-KW"/>
</dbReference>
<evidence type="ECO:0000256" key="8">
    <source>
        <dbReference type="ARBA" id="ARBA00022833"/>
    </source>
</evidence>
<feature type="compositionally biased region" description="Basic residues" evidence="12">
    <location>
        <begin position="1"/>
        <end position="10"/>
    </location>
</feature>
<keyword evidence="7" id="KW-0833">Ubl conjugation pathway</keyword>
<dbReference type="PROSITE" id="PS50089">
    <property type="entry name" value="ZF_RING_2"/>
    <property type="match status" value="1"/>
</dbReference>
<evidence type="ECO:0000259" key="13">
    <source>
        <dbReference type="PROSITE" id="PS50089"/>
    </source>
</evidence>
<evidence type="ECO:0000256" key="9">
    <source>
        <dbReference type="ARBA" id="ARBA00022989"/>
    </source>
</evidence>
<evidence type="ECO:0000256" key="1">
    <source>
        <dbReference type="ARBA" id="ARBA00004167"/>
    </source>
</evidence>
<reference evidence="14 15" key="1">
    <citation type="journal article" date="2023" name="IMA Fungus">
        <title>Comparative genomic study of the Penicillium genus elucidates a diverse pangenome and 15 lateral gene transfer events.</title>
        <authorList>
            <person name="Petersen C."/>
            <person name="Sorensen T."/>
            <person name="Nielsen M.R."/>
            <person name="Sondergaard T.E."/>
            <person name="Sorensen J.L."/>
            <person name="Fitzpatrick D.A."/>
            <person name="Frisvad J.C."/>
            <person name="Nielsen K.L."/>
        </authorList>
    </citation>
    <scope>NUCLEOTIDE SEQUENCE [LARGE SCALE GENOMIC DNA]</scope>
    <source>
        <strain evidence="14 15">IBT 35679</strain>
    </source>
</reference>
<dbReference type="Proteomes" id="UP001220324">
    <property type="component" value="Unassembled WGS sequence"/>
</dbReference>
<keyword evidence="6 11" id="KW-0863">Zinc-finger</keyword>
<dbReference type="AlphaFoldDB" id="A0AAD6G9G8"/>
<evidence type="ECO:0000313" key="14">
    <source>
        <dbReference type="EMBL" id="KAJ5522865.1"/>
    </source>
</evidence>